<dbReference type="OrthoDB" id="3787729at2"/>
<keyword evidence="12" id="KW-0119">Carbohydrate metabolism</keyword>
<dbReference type="Pfam" id="PF01636">
    <property type="entry name" value="APH"/>
    <property type="match status" value="1"/>
</dbReference>
<protein>
    <recommendedName>
        <fullName evidence="5">Maltokinase</fullName>
        <ecNumber evidence="4">2.7.1.175</ecNumber>
    </recommendedName>
    <alternativeName>
        <fullName evidence="13">Maltose-1-phosphate synthase</fullName>
    </alternativeName>
</protein>
<dbReference type="Proteomes" id="UP000522688">
    <property type="component" value="Unassembled WGS sequence"/>
</dbReference>
<keyword evidence="9" id="KW-0418">Kinase</keyword>
<organism evidence="18 20">
    <name type="scientific">Frigoribacterium faeni</name>
    <dbReference type="NCBI Taxonomy" id="145483"/>
    <lineage>
        <taxon>Bacteria</taxon>
        <taxon>Bacillati</taxon>
        <taxon>Actinomycetota</taxon>
        <taxon>Actinomycetes</taxon>
        <taxon>Micrococcales</taxon>
        <taxon>Microbacteriaceae</taxon>
        <taxon>Frigoribacterium</taxon>
    </lineage>
</organism>
<evidence type="ECO:0000256" key="6">
    <source>
        <dbReference type="ARBA" id="ARBA00022600"/>
    </source>
</evidence>
<reference evidence="17 19" key="1">
    <citation type="submission" date="2019-07" db="EMBL/GenBank/DDBJ databases">
        <title>Whole genome shotgun sequence of Frigoribacterium faeni NBRC 103066.</title>
        <authorList>
            <person name="Hosoyama A."/>
            <person name="Uohara A."/>
            <person name="Ohji S."/>
            <person name="Ichikawa N."/>
        </authorList>
    </citation>
    <scope>NUCLEOTIDE SEQUENCE [LARGE SCALE GENOMIC DNA]</scope>
    <source>
        <strain evidence="17 19">NBRC 103066</strain>
    </source>
</reference>
<keyword evidence="7" id="KW-0808">Transferase</keyword>
<evidence type="ECO:0000256" key="8">
    <source>
        <dbReference type="ARBA" id="ARBA00022741"/>
    </source>
</evidence>
<gene>
    <name evidence="18" type="ORF">FB463_001520</name>
    <name evidence="17" type="ORF">FFA01_12320</name>
</gene>
<evidence type="ECO:0000256" key="12">
    <source>
        <dbReference type="ARBA" id="ARBA00023277"/>
    </source>
</evidence>
<dbReference type="AlphaFoldDB" id="A0A7W3JI86"/>
<evidence type="ECO:0000256" key="5">
    <source>
        <dbReference type="ARBA" id="ARBA00013882"/>
    </source>
</evidence>
<comment type="pathway">
    <text evidence="1">Glycan biosynthesis; glycogen biosynthesis.</text>
</comment>
<proteinExistence type="inferred from homology"/>
<dbReference type="InterPro" id="IPR040999">
    <property type="entry name" value="Mak_N_cap"/>
</dbReference>
<dbReference type="UniPathway" id="UPA00164"/>
<dbReference type="SUPFAM" id="SSF56112">
    <property type="entry name" value="Protein kinase-like (PK-like)"/>
    <property type="match status" value="1"/>
</dbReference>
<evidence type="ECO:0000313" key="20">
    <source>
        <dbReference type="Proteomes" id="UP000522688"/>
    </source>
</evidence>
<keyword evidence="6" id="KW-0321">Glycogen metabolism</keyword>
<evidence type="ECO:0000313" key="19">
    <source>
        <dbReference type="Proteomes" id="UP000321154"/>
    </source>
</evidence>
<evidence type="ECO:0000256" key="11">
    <source>
        <dbReference type="ARBA" id="ARBA00023056"/>
    </source>
</evidence>
<keyword evidence="10" id="KW-0067">ATP-binding</keyword>
<accession>A0A7W3JI86</accession>
<dbReference type="InterPro" id="IPR011009">
    <property type="entry name" value="Kinase-like_dom_sf"/>
</dbReference>
<keyword evidence="8" id="KW-0547">Nucleotide-binding</keyword>
<evidence type="ECO:0000256" key="13">
    <source>
        <dbReference type="ARBA" id="ARBA00031251"/>
    </source>
</evidence>
<feature type="domain" description="Maltokinase N-terminal cap" evidence="16">
    <location>
        <begin position="11"/>
        <end position="91"/>
    </location>
</feature>
<dbReference type="EC" id="2.7.1.175" evidence="4"/>
<comment type="subunit">
    <text evidence="3">Monomer.</text>
</comment>
<evidence type="ECO:0000256" key="2">
    <source>
        <dbReference type="ARBA" id="ARBA00006219"/>
    </source>
</evidence>
<dbReference type="EMBL" id="BJUV01000009">
    <property type="protein sequence ID" value="GEK82923.1"/>
    <property type="molecule type" value="Genomic_DNA"/>
</dbReference>
<dbReference type="EMBL" id="JACGWW010000002">
    <property type="protein sequence ID" value="MBA8813271.1"/>
    <property type="molecule type" value="Genomic_DNA"/>
</dbReference>
<evidence type="ECO:0000256" key="3">
    <source>
        <dbReference type="ARBA" id="ARBA00011245"/>
    </source>
</evidence>
<evidence type="ECO:0000313" key="17">
    <source>
        <dbReference type="EMBL" id="GEK82923.1"/>
    </source>
</evidence>
<dbReference type="Gene3D" id="3.90.1200.10">
    <property type="match status" value="1"/>
</dbReference>
<dbReference type="GO" id="GO:0016301">
    <property type="term" value="F:kinase activity"/>
    <property type="evidence" value="ECO:0007669"/>
    <property type="project" value="UniProtKB-KW"/>
</dbReference>
<dbReference type="Proteomes" id="UP000321154">
    <property type="component" value="Unassembled WGS sequence"/>
</dbReference>
<evidence type="ECO:0000313" key="18">
    <source>
        <dbReference type="EMBL" id="MBA8813271.1"/>
    </source>
</evidence>
<evidence type="ECO:0000256" key="7">
    <source>
        <dbReference type="ARBA" id="ARBA00022679"/>
    </source>
</evidence>
<evidence type="ECO:0000259" key="15">
    <source>
        <dbReference type="Pfam" id="PF01636"/>
    </source>
</evidence>
<feature type="domain" description="Aminoglycoside phosphotransferase" evidence="15">
    <location>
        <begin position="237"/>
        <end position="363"/>
    </location>
</feature>
<evidence type="ECO:0000256" key="1">
    <source>
        <dbReference type="ARBA" id="ARBA00004964"/>
    </source>
</evidence>
<name>A0A7W3JI86_9MICO</name>
<keyword evidence="19" id="KW-1185">Reference proteome</keyword>
<comment type="caution">
    <text evidence="18">The sequence shown here is derived from an EMBL/GenBank/DDBJ whole genome shotgun (WGS) entry which is preliminary data.</text>
</comment>
<reference evidence="18 20" key="2">
    <citation type="submission" date="2020-07" db="EMBL/GenBank/DDBJ databases">
        <title>Sequencing the genomes of 1000 actinobacteria strains.</title>
        <authorList>
            <person name="Klenk H.-P."/>
        </authorList>
    </citation>
    <scope>NUCLEOTIDE SEQUENCE [LARGE SCALE GENOMIC DNA]</scope>
    <source>
        <strain evidence="18 20">DSM 10309</strain>
    </source>
</reference>
<dbReference type="Pfam" id="PF18085">
    <property type="entry name" value="Mak_N_cap"/>
    <property type="match status" value="1"/>
</dbReference>
<evidence type="ECO:0000256" key="14">
    <source>
        <dbReference type="ARBA" id="ARBA00049067"/>
    </source>
</evidence>
<keyword evidence="11" id="KW-0320">Glycogen biosynthesis</keyword>
<evidence type="ECO:0000259" key="16">
    <source>
        <dbReference type="Pfam" id="PF18085"/>
    </source>
</evidence>
<evidence type="ECO:0000256" key="10">
    <source>
        <dbReference type="ARBA" id="ARBA00022840"/>
    </source>
</evidence>
<dbReference type="RefSeq" id="WP_146854049.1">
    <property type="nucleotide sequence ID" value="NZ_BAAAHR010000001.1"/>
</dbReference>
<dbReference type="GO" id="GO:0005524">
    <property type="term" value="F:ATP binding"/>
    <property type="evidence" value="ECO:0007669"/>
    <property type="project" value="UniProtKB-KW"/>
</dbReference>
<comment type="catalytic activity">
    <reaction evidence="14">
        <text>D-maltose + ATP = alpha-maltose 1-phosphate + ADP + H(+)</text>
        <dbReference type="Rhea" id="RHEA:31915"/>
        <dbReference type="ChEBI" id="CHEBI:15378"/>
        <dbReference type="ChEBI" id="CHEBI:17306"/>
        <dbReference type="ChEBI" id="CHEBI:30616"/>
        <dbReference type="ChEBI" id="CHEBI:63576"/>
        <dbReference type="ChEBI" id="CHEBI:456216"/>
        <dbReference type="EC" id="2.7.1.175"/>
    </reaction>
</comment>
<dbReference type="InterPro" id="IPR002575">
    <property type="entry name" value="Aminoglycoside_PTrfase"/>
</dbReference>
<sequence length="450" mass="47926">MSDVAPSLAGWMARQRWYATKGRTPSLRVIGSYEADLGDALALTLLIIDDGADKPVLYQVPLVSRSAPLPGGDAAFIGSADGRYLYDGPHDPAYAAELLRTMTDQARIDGADVVVEGTRIVDPGRVRRSRVLSGEQSNTSIIYDVEGGPVEHVIAKVFRVLHHGDNPDVTTQASLTRGGSTHIPSSFGSLRATWSDVGREGGTATGHLAFSQEFLPGLDDAWRVALGAAAAGTDFTAEAHDLGVAVAEIHATLAADLGTVAAGTDEVAGALASMRRRITTAAREVPEIAEHAAAIGAVYDAAEHLAWPDLQRIHGDLHLGQALLSERGWMLIDFEGEPLRPMPERSRADLPIRDIAGMLRSFDYVAGSLAHESEPVDASGWAHDARRAFVDGYIASSGFDVRASRALLDAFEIDKAVYEAIYESRNRPDWLGIPLAAVARLAARSAPAAD</sequence>
<evidence type="ECO:0000256" key="4">
    <source>
        <dbReference type="ARBA" id="ARBA00011962"/>
    </source>
</evidence>
<dbReference type="GO" id="GO:0005978">
    <property type="term" value="P:glycogen biosynthetic process"/>
    <property type="evidence" value="ECO:0007669"/>
    <property type="project" value="UniProtKB-UniPathway"/>
</dbReference>
<comment type="similarity">
    <text evidence="2">Belongs to the aminoglycoside phosphotransferase family.</text>
</comment>
<evidence type="ECO:0000256" key="9">
    <source>
        <dbReference type="ARBA" id="ARBA00022777"/>
    </source>
</evidence>